<reference evidence="4 5" key="1">
    <citation type="submission" date="2021-03" db="EMBL/GenBank/DDBJ databases">
        <title>Thiomicrorhabdus sp.nov.,novel sulfur-oxidizing bacteria isolated from coastal sediment.</title>
        <authorList>
            <person name="Liu X."/>
        </authorList>
    </citation>
    <scope>NUCLEOTIDE SEQUENCE [LARGE SCALE GENOMIC DNA]</scope>
    <source>
        <strain evidence="4 5">6S2-11</strain>
    </source>
</reference>
<dbReference type="Proteomes" id="UP000664835">
    <property type="component" value="Unassembled WGS sequence"/>
</dbReference>
<organism evidence="4 5">
    <name type="scientific">Thiomicrorhabdus marina</name>
    <dbReference type="NCBI Taxonomy" id="2818442"/>
    <lineage>
        <taxon>Bacteria</taxon>
        <taxon>Pseudomonadati</taxon>
        <taxon>Pseudomonadota</taxon>
        <taxon>Gammaproteobacteria</taxon>
        <taxon>Thiotrichales</taxon>
        <taxon>Piscirickettsiaceae</taxon>
        <taxon>Thiomicrorhabdus</taxon>
    </lineage>
</organism>
<sequence length="122" mass="13691">MDKKSILVIDDERINLSILGAMLVDDYELMVTKSVYTARELIQENQPDLILLDVVMPDINGIEFAQSLRQDTNTQHLPIIFISADTSENTKNSAQAVGNCYYLSKPIHKALLLKAVQSLLKD</sequence>
<dbReference type="SMART" id="SM00448">
    <property type="entry name" value="REC"/>
    <property type="match status" value="1"/>
</dbReference>
<dbReference type="InterPro" id="IPR011006">
    <property type="entry name" value="CheY-like_superfamily"/>
</dbReference>
<protein>
    <submittedName>
        <fullName evidence="4">Response regulator</fullName>
    </submittedName>
</protein>
<dbReference type="PANTHER" id="PTHR44591:SF3">
    <property type="entry name" value="RESPONSE REGULATORY DOMAIN-CONTAINING PROTEIN"/>
    <property type="match status" value="1"/>
</dbReference>
<dbReference type="PANTHER" id="PTHR44591">
    <property type="entry name" value="STRESS RESPONSE REGULATOR PROTEIN 1"/>
    <property type="match status" value="1"/>
</dbReference>
<feature type="domain" description="Response regulatory" evidence="3">
    <location>
        <begin position="5"/>
        <end position="120"/>
    </location>
</feature>
<name>A0ABS3Q3K1_9GAMM</name>
<feature type="modified residue" description="4-aspartylphosphate" evidence="2">
    <location>
        <position position="53"/>
    </location>
</feature>
<evidence type="ECO:0000313" key="5">
    <source>
        <dbReference type="Proteomes" id="UP000664835"/>
    </source>
</evidence>
<dbReference type="PROSITE" id="PS50110">
    <property type="entry name" value="RESPONSE_REGULATORY"/>
    <property type="match status" value="1"/>
</dbReference>
<dbReference type="SUPFAM" id="SSF52172">
    <property type="entry name" value="CheY-like"/>
    <property type="match status" value="1"/>
</dbReference>
<dbReference type="Gene3D" id="3.40.50.2300">
    <property type="match status" value="1"/>
</dbReference>
<evidence type="ECO:0000259" key="3">
    <source>
        <dbReference type="PROSITE" id="PS50110"/>
    </source>
</evidence>
<evidence type="ECO:0000256" key="2">
    <source>
        <dbReference type="PROSITE-ProRule" id="PRU00169"/>
    </source>
</evidence>
<proteinExistence type="predicted"/>
<evidence type="ECO:0000313" key="4">
    <source>
        <dbReference type="EMBL" id="MBO1926915.1"/>
    </source>
</evidence>
<dbReference type="RefSeq" id="WP_208148361.1">
    <property type="nucleotide sequence ID" value="NZ_JAGETV010000006.1"/>
</dbReference>
<accession>A0ABS3Q3K1</accession>
<dbReference type="InterPro" id="IPR050595">
    <property type="entry name" value="Bact_response_regulator"/>
</dbReference>
<keyword evidence="5" id="KW-1185">Reference proteome</keyword>
<comment type="caution">
    <text evidence="4">The sequence shown here is derived from an EMBL/GenBank/DDBJ whole genome shotgun (WGS) entry which is preliminary data.</text>
</comment>
<dbReference type="InterPro" id="IPR001789">
    <property type="entry name" value="Sig_transdc_resp-reg_receiver"/>
</dbReference>
<dbReference type="EMBL" id="JAGETV010000006">
    <property type="protein sequence ID" value="MBO1926915.1"/>
    <property type="molecule type" value="Genomic_DNA"/>
</dbReference>
<keyword evidence="1 2" id="KW-0597">Phosphoprotein</keyword>
<dbReference type="Pfam" id="PF00072">
    <property type="entry name" value="Response_reg"/>
    <property type="match status" value="1"/>
</dbReference>
<gene>
    <name evidence="4" type="ORF">J3998_04940</name>
</gene>
<evidence type="ECO:0000256" key="1">
    <source>
        <dbReference type="ARBA" id="ARBA00022553"/>
    </source>
</evidence>